<keyword evidence="4" id="KW-1133">Transmembrane helix</keyword>
<dbReference type="GO" id="GO:0000030">
    <property type="term" value="F:mannosyltransferase activity"/>
    <property type="evidence" value="ECO:0007669"/>
    <property type="project" value="TreeGrafter"/>
</dbReference>
<dbReference type="GO" id="GO:0051999">
    <property type="term" value="P:mannosyl-inositol phosphorylceramide biosynthetic process"/>
    <property type="evidence" value="ECO:0007669"/>
    <property type="project" value="TreeGrafter"/>
</dbReference>
<feature type="transmembrane region" description="Helical" evidence="4">
    <location>
        <begin position="12"/>
        <end position="39"/>
    </location>
</feature>
<sequence length="403" mass="45985">MLSVSLQRRHYIRIGILLLVLIVFWQRITVGLTLAYTYFAFTFLPTAVLGEGDGWDLENLIPPPDAPEVVPRIIHQARLGDLKMKDSWIEANESCAALHASPEWRFEFWDTPRANAFVEENYPDLLETYLGYGQEIQRSNVIRYLVLYKMGGMYMDLDIKCKAPLDFFTTVDWVSPPGVPTGINNAFMAAAPGHPFLKHAIDNLKRYDLNWISLYATDMFTAGCHYISTMHATFSGHSTLRVLPHEYKLGGHSVTPIFEHLGAASWHRGDATAIKKIGDVVTWLLVPWKIIAITVISFTGCVWFCRRRVRRAEKIRAQDVELFDMEREILLEGGAQAERGRQPEHERRNLLLRLWRDSISASGPDEAEAHRSVSPASRMSSSDSTLREDEDEMDEMKKERKSS</sequence>
<dbReference type="OrthoDB" id="3647at2759"/>
<feature type="compositionally biased region" description="Low complexity" evidence="3">
    <location>
        <begin position="372"/>
        <end position="384"/>
    </location>
</feature>
<evidence type="ECO:0000256" key="1">
    <source>
        <dbReference type="ARBA" id="ARBA00009003"/>
    </source>
</evidence>
<dbReference type="EMBL" id="LNZH02000192">
    <property type="protein sequence ID" value="OCB87374.1"/>
    <property type="molecule type" value="Genomic_DNA"/>
</dbReference>
<keyword evidence="4" id="KW-0812">Transmembrane</keyword>
<evidence type="ECO:0000256" key="4">
    <source>
        <dbReference type="SAM" id="Phobius"/>
    </source>
</evidence>
<dbReference type="InterPro" id="IPR007577">
    <property type="entry name" value="GlycoTrfase_DXD_sugar-bd_CS"/>
</dbReference>
<keyword evidence="6" id="KW-1185">Reference proteome</keyword>
<gene>
    <name evidence="5" type="ORF">A7U60_g5514</name>
</gene>
<dbReference type="InterPro" id="IPR051706">
    <property type="entry name" value="Glycosyltransferase_domain"/>
</dbReference>
<feature type="region of interest" description="Disordered" evidence="3">
    <location>
        <begin position="361"/>
        <end position="403"/>
    </location>
</feature>
<dbReference type="PANTHER" id="PTHR32385:SF15">
    <property type="entry name" value="INOSITOL PHOSPHOCERAMIDE MANNOSYLTRANSFERASE 1"/>
    <property type="match status" value="1"/>
</dbReference>
<protein>
    <recommendedName>
        <fullName evidence="7">Glycosyltransferase family 32 protein</fullName>
    </recommendedName>
</protein>
<comment type="caution">
    <text evidence="5">The sequence shown here is derived from an EMBL/GenBank/DDBJ whole genome shotgun (WGS) entry which is preliminary data.</text>
</comment>
<dbReference type="PANTHER" id="PTHR32385">
    <property type="entry name" value="MANNOSYL PHOSPHORYLINOSITOL CERAMIDE SYNTHASE"/>
    <property type="match status" value="1"/>
</dbReference>
<evidence type="ECO:0008006" key="7">
    <source>
        <dbReference type="Google" id="ProtNLM"/>
    </source>
</evidence>
<feature type="transmembrane region" description="Helical" evidence="4">
    <location>
        <begin position="280"/>
        <end position="305"/>
    </location>
</feature>
<evidence type="ECO:0000256" key="3">
    <source>
        <dbReference type="SAM" id="MobiDB-lite"/>
    </source>
</evidence>
<dbReference type="SUPFAM" id="SSF53448">
    <property type="entry name" value="Nucleotide-diphospho-sugar transferases"/>
    <property type="match status" value="1"/>
</dbReference>
<name>A0A9Q5HWX4_SANBA</name>
<dbReference type="AlphaFoldDB" id="A0A9Q5HWX4"/>
<dbReference type="Gene3D" id="3.90.550.20">
    <property type="match status" value="1"/>
</dbReference>
<accession>A0A9Q5HWX4</accession>
<keyword evidence="2" id="KW-0808">Transferase</keyword>
<reference evidence="5" key="1">
    <citation type="submission" date="2016-06" db="EMBL/GenBank/DDBJ databases">
        <title>Draft Genome sequence of the fungus Inonotus baumii.</title>
        <authorList>
            <person name="Zhu H."/>
            <person name="Lin W."/>
        </authorList>
    </citation>
    <scope>NUCLEOTIDE SEQUENCE</scope>
    <source>
        <strain evidence="5">821</strain>
    </source>
</reference>
<evidence type="ECO:0000313" key="6">
    <source>
        <dbReference type="Proteomes" id="UP000757232"/>
    </source>
</evidence>
<evidence type="ECO:0000256" key="2">
    <source>
        <dbReference type="ARBA" id="ARBA00022679"/>
    </source>
</evidence>
<keyword evidence="4" id="KW-0472">Membrane</keyword>
<dbReference type="InterPro" id="IPR029044">
    <property type="entry name" value="Nucleotide-diphossugar_trans"/>
</dbReference>
<organism evidence="5 6">
    <name type="scientific">Sanghuangporus baumii</name>
    <name type="common">Phellinus baumii</name>
    <dbReference type="NCBI Taxonomy" id="108892"/>
    <lineage>
        <taxon>Eukaryota</taxon>
        <taxon>Fungi</taxon>
        <taxon>Dikarya</taxon>
        <taxon>Basidiomycota</taxon>
        <taxon>Agaricomycotina</taxon>
        <taxon>Agaricomycetes</taxon>
        <taxon>Hymenochaetales</taxon>
        <taxon>Hymenochaetaceae</taxon>
        <taxon>Sanghuangporus</taxon>
    </lineage>
</organism>
<evidence type="ECO:0000313" key="5">
    <source>
        <dbReference type="EMBL" id="OCB87374.1"/>
    </source>
</evidence>
<dbReference type="Pfam" id="PF04488">
    <property type="entry name" value="Gly_transf_sug"/>
    <property type="match status" value="1"/>
</dbReference>
<proteinExistence type="inferred from homology"/>
<comment type="similarity">
    <text evidence="1">Belongs to the glycosyltransferase 32 family.</text>
</comment>
<dbReference type="Proteomes" id="UP000757232">
    <property type="component" value="Unassembled WGS sequence"/>
</dbReference>
<dbReference type="GO" id="GO:0016020">
    <property type="term" value="C:membrane"/>
    <property type="evidence" value="ECO:0007669"/>
    <property type="project" value="GOC"/>
</dbReference>